<organism evidence="2">
    <name type="scientific">marine metagenome</name>
    <dbReference type="NCBI Taxonomy" id="408172"/>
    <lineage>
        <taxon>unclassified sequences</taxon>
        <taxon>metagenomes</taxon>
        <taxon>ecological metagenomes</taxon>
    </lineage>
</organism>
<dbReference type="Pfam" id="PF00994">
    <property type="entry name" value="MoCF_biosynth"/>
    <property type="match status" value="1"/>
</dbReference>
<sequence>MDAEIIAVGTELLMGELVDSNSAFLASELPKLGMSLKIAVKIGDDINDLSKGIESALTRSDVVITTGGLGPTSDDLTRESIAKFFEEEMEVDPTLLNDLEENFAMRGIIMPKTNIKQATLIPSSIPLPNPNGTAPGWFVNKNCKIVIAMPGPPMELIPMWKDHVVDKLTAFSDGVSIATKNIKTFGRSEGELDEVLSHLFGQENPYLGIYSKQDGIHLRAIAKSATYAEAASLISQIECQIIEKVGANFIWGQDDDTPAEVATNLLQSKNLQLCVTESYTGGSVCGLVSECEVFDEIFVQGLIKTPSTKPILDYREPNQPCNDFCKADLHLNISPLLLENPTHHFGTVHFRISSHHETTCISGKYRTGNSRMRQRASNHALIELIRFVKANYK</sequence>
<gene>
    <name evidence="2" type="ORF">METZ01_LOCUS167666</name>
</gene>
<reference evidence="2" key="1">
    <citation type="submission" date="2018-05" db="EMBL/GenBank/DDBJ databases">
        <authorList>
            <person name="Lanie J.A."/>
            <person name="Ng W.-L."/>
            <person name="Kazmierczak K.M."/>
            <person name="Andrzejewski T.M."/>
            <person name="Davidsen T.M."/>
            <person name="Wayne K.J."/>
            <person name="Tettelin H."/>
            <person name="Glass J.I."/>
            <person name="Rusch D."/>
            <person name="Podicherti R."/>
            <person name="Tsui H.-C.T."/>
            <person name="Winkler M.E."/>
        </authorList>
    </citation>
    <scope>NUCLEOTIDE SEQUENCE</scope>
</reference>
<dbReference type="InterPro" id="IPR036425">
    <property type="entry name" value="MoaB/Mog-like_dom_sf"/>
</dbReference>
<protein>
    <recommendedName>
        <fullName evidence="1">MoaB/Mog domain-containing protein</fullName>
    </recommendedName>
</protein>
<dbReference type="SMART" id="SM00852">
    <property type="entry name" value="MoCF_biosynth"/>
    <property type="match status" value="1"/>
</dbReference>
<dbReference type="PANTHER" id="PTHR13939:SF0">
    <property type="entry name" value="NMN AMIDOHYDROLASE-LIKE PROTEIN YFAY"/>
    <property type="match status" value="1"/>
</dbReference>
<dbReference type="SUPFAM" id="SSF53218">
    <property type="entry name" value="Molybdenum cofactor biosynthesis proteins"/>
    <property type="match status" value="1"/>
</dbReference>
<dbReference type="PIRSF" id="PIRSF006728">
    <property type="entry name" value="CinA"/>
    <property type="match status" value="1"/>
</dbReference>
<dbReference type="InterPro" id="IPR008135">
    <property type="entry name" value="Competence-induced_CinA"/>
</dbReference>
<dbReference type="Gene3D" id="3.40.980.10">
    <property type="entry name" value="MoaB/Mog-like domain"/>
    <property type="match status" value="1"/>
</dbReference>
<evidence type="ECO:0000313" key="2">
    <source>
        <dbReference type="EMBL" id="SVB14812.1"/>
    </source>
</evidence>
<dbReference type="Gene3D" id="3.30.70.2860">
    <property type="match status" value="1"/>
</dbReference>
<accession>A0A382BN49</accession>
<dbReference type="EMBL" id="UINC01030427">
    <property type="protein sequence ID" value="SVB14812.1"/>
    <property type="molecule type" value="Genomic_DNA"/>
</dbReference>
<dbReference type="CDD" id="cd00885">
    <property type="entry name" value="cinA"/>
    <property type="match status" value="1"/>
</dbReference>
<dbReference type="SUPFAM" id="SSF142433">
    <property type="entry name" value="CinA-like"/>
    <property type="match status" value="1"/>
</dbReference>
<dbReference type="InterPro" id="IPR036653">
    <property type="entry name" value="CinA-like_C"/>
</dbReference>
<dbReference type="AlphaFoldDB" id="A0A382BN49"/>
<dbReference type="InterPro" id="IPR050101">
    <property type="entry name" value="CinA"/>
</dbReference>
<dbReference type="PANTHER" id="PTHR13939">
    <property type="entry name" value="NICOTINAMIDE-NUCLEOTIDE AMIDOHYDROLASE PNCC"/>
    <property type="match status" value="1"/>
</dbReference>
<evidence type="ECO:0000259" key="1">
    <source>
        <dbReference type="SMART" id="SM00852"/>
    </source>
</evidence>
<feature type="domain" description="MoaB/Mog" evidence="1">
    <location>
        <begin position="4"/>
        <end position="171"/>
    </location>
</feature>
<dbReference type="Pfam" id="PF18146">
    <property type="entry name" value="CinA_KH"/>
    <property type="match status" value="1"/>
</dbReference>
<dbReference type="InterPro" id="IPR001453">
    <property type="entry name" value="MoaB/Mog_dom"/>
</dbReference>
<dbReference type="InterPro" id="IPR041424">
    <property type="entry name" value="CinA_KH"/>
</dbReference>
<proteinExistence type="predicted"/>
<name>A0A382BN49_9ZZZZ</name>